<sequence>MLFTNTAAAAILVLSSFGLAANHGTAGNRNHNRALNNKRAAASPLFDIHGRQLPGSVQMRKRTTGACKAKSSSSSPVATTTTAATVATSKASSYSSSPSSSVVSTSTAQIVQAAAATTTSNAAASSSSSVKVSSTLSSSVKASSTASSAVASATSTSTYSAWIPNGNKAGISAGDTYDIMSPYIGWWYDWSANPSGHTGTPIAVNMLWGGGTVDATDASRLAAFKALTYTPKFVFGFEEPDCAAGSGSSGLSEITGALLWNQLVGPLKAKGSVLGSPSMCKQLDETWLTPFKNLIEVDWDFTSVHINKNSMAGVKADLDYFYNKYGKPMMVNEFACVDDSSSFVPCTDQTAINTFIADIVDIFEADSRVIGYAMSNGDGLGTVWPAWSNGALTESGQAYLTAVKKYHS</sequence>
<feature type="region of interest" description="Disordered" evidence="1">
    <location>
        <begin position="57"/>
        <end position="81"/>
    </location>
</feature>
<name>A0A0F7SN85_PHARH</name>
<dbReference type="SUPFAM" id="SSF51445">
    <property type="entry name" value="(Trans)glycosidases"/>
    <property type="match status" value="1"/>
</dbReference>
<feature type="chain" id="PRO_5002522042" evidence="2">
    <location>
        <begin position="21"/>
        <end position="408"/>
    </location>
</feature>
<feature type="compositionally biased region" description="Low complexity" evidence="1">
    <location>
        <begin position="69"/>
        <end position="81"/>
    </location>
</feature>
<dbReference type="InterPro" id="IPR053183">
    <property type="entry name" value="ASL1"/>
</dbReference>
<dbReference type="PANTHER" id="PTHR34154">
    <property type="entry name" value="ALKALI-SENSITIVE LINKAGE PROTEIN 1"/>
    <property type="match status" value="1"/>
</dbReference>
<feature type="domain" description="Asl1-like glycosyl hydrolase catalytic" evidence="3">
    <location>
        <begin position="179"/>
        <end position="399"/>
    </location>
</feature>
<dbReference type="EMBL" id="LN483124">
    <property type="protein sequence ID" value="CED82060.1"/>
    <property type="molecule type" value="Genomic_DNA"/>
</dbReference>
<dbReference type="PANTHER" id="PTHR34154:SF14">
    <property type="entry name" value="ASL1-LIKE GLYCOSYL HYDROLASE CATALYTIC DOMAIN-CONTAINING PROTEIN"/>
    <property type="match status" value="1"/>
</dbReference>
<dbReference type="Pfam" id="PF11790">
    <property type="entry name" value="Glyco_hydro_cc"/>
    <property type="match status" value="1"/>
</dbReference>
<dbReference type="GO" id="GO:0009277">
    <property type="term" value="C:fungal-type cell wall"/>
    <property type="evidence" value="ECO:0007669"/>
    <property type="project" value="TreeGrafter"/>
</dbReference>
<dbReference type="AlphaFoldDB" id="A0A0F7SN85"/>
<dbReference type="InterPro" id="IPR017853">
    <property type="entry name" value="GH"/>
</dbReference>
<keyword evidence="4" id="KW-0378">Hydrolase</keyword>
<protein>
    <submittedName>
        <fullName evidence="4">Uncharacterized protein family, glycosyl hydrolase catalytic domain</fullName>
    </submittedName>
</protein>
<keyword evidence="2" id="KW-0732">Signal</keyword>
<proteinExistence type="predicted"/>
<evidence type="ECO:0000313" key="4">
    <source>
        <dbReference type="EMBL" id="CED82060.1"/>
    </source>
</evidence>
<dbReference type="GO" id="GO:0016787">
    <property type="term" value="F:hydrolase activity"/>
    <property type="evidence" value="ECO:0007669"/>
    <property type="project" value="UniProtKB-KW"/>
</dbReference>
<feature type="signal peptide" evidence="2">
    <location>
        <begin position="1"/>
        <end position="20"/>
    </location>
</feature>
<evidence type="ECO:0000256" key="2">
    <source>
        <dbReference type="SAM" id="SignalP"/>
    </source>
</evidence>
<dbReference type="InterPro" id="IPR024655">
    <property type="entry name" value="Asl1_glyco_hydro_catalytic"/>
</dbReference>
<dbReference type="GO" id="GO:0071966">
    <property type="term" value="P:fungal-type cell wall polysaccharide metabolic process"/>
    <property type="evidence" value="ECO:0007669"/>
    <property type="project" value="TreeGrafter"/>
</dbReference>
<accession>A0A0F7SN85</accession>
<organism evidence="4">
    <name type="scientific">Phaffia rhodozyma</name>
    <name type="common">Yeast</name>
    <name type="synonym">Xanthophyllomyces dendrorhous</name>
    <dbReference type="NCBI Taxonomy" id="264483"/>
    <lineage>
        <taxon>Eukaryota</taxon>
        <taxon>Fungi</taxon>
        <taxon>Dikarya</taxon>
        <taxon>Basidiomycota</taxon>
        <taxon>Agaricomycotina</taxon>
        <taxon>Tremellomycetes</taxon>
        <taxon>Cystofilobasidiales</taxon>
        <taxon>Mrakiaceae</taxon>
        <taxon>Phaffia</taxon>
    </lineage>
</organism>
<evidence type="ECO:0000256" key="1">
    <source>
        <dbReference type="SAM" id="MobiDB-lite"/>
    </source>
</evidence>
<reference evidence="4" key="1">
    <citation type="submission" date="2014-08" db="EMBL/GenBank/DDBJ databases">
        <authorList>
            <person name="Sharma Rahul"/>
            <person name="Thines Marco"/>
        </authorList>
    </citation>
    <scope>NUCLEOTIDE SEQUENCE</scope>
</reference>
<evidence type="ECO:0000259" key="3">
    <source>
        <dbReference type="Pfam" id="PF11790"/>
    </source>
</evidence>